<dbReference type="InterPro" id="IPR023795">
    <property type="entry name" value="Serpin_CS"/>
</dbReference>
<dbReference type="Proteomes" id="UP000596035">
    <property type="component" value="Chromosome"/>
</dbReference>
<dbReference type="InterPro" id="IPR042178">
    <property type="entry name" value="Serpin_sf_1"/>
</dbReference>
<feature type="transmembrane region" description="Helical" evidence="2">
    <location>
        <begin position="30"/>
        <end position="48"/>
    </location>
</feature>
<dbReference type="InterPro" id="IPR023796">
    <property type="entry name" value="Serpin_dom"/>
</dbReference>
<evidence type="ECO:0000313" key="6">
    <source>
        <dbReference type="Proteomes" id="UP000196710"/>
    </source>
</evidence>
<dbReference type="AlphaFoldDB" id="A0A1Z2XV78"/>
<dbReference type="Gene3D" id="3.30.497.10">
    <property type="entry name" value="Antithrombin, subunit I, domain 2"/>
    <property type="match status" value="1"/>
</dbReference>
<keyword evidence="2" id="KW-0812">Transmembrane</keyword>
<dbReference type="GO" id="GO:0005615">
    <property type="term" value="C:extracellular space"/>
    <property type="evidence" value="ECO:0007669"/>
    <property type="project" value="InterPro"/>
</dbReference>
<evidence type="ECO:0000256" key="1">
    <source>
        <dbReference type="RuleBase" id="RU000411"/>
    </source>
</evidence>
<evidence type="ECO:0000256" key="2">
    <source>
        <dbReference type="SAM" id="Phobius"/>
    </source>
</evidence>
<dbReference type="EMBL" id="CP021422">
    <property type="protein sequence ID" value="ASB42342.1"/>
    <property type="molecule type" value="Genomic_DNA"/>
</dbReference>
<keyword evidence="2" id="KW-1133">Transmembrane helix</keyword>
<reference evidence="6" key="2">
    <citation type="submission" date="2017-05" db="EMBL/GenBank/DDBJ databases">
        <title>Improved OligoMM genomes.</title>
        <authorList>
            <person name="Garzetti D."/>
        </authorList>
    </citation>
    <scope>NUCLEOTIDE SEQUENCE [LARGE SCALE GENOMIC DNA]</scope>
    <source>
        <strain evidence="6">KB18</strain>
    </source>
</reference>
<dbReference type="GO" id="GO:0004867">
    <property type="term" value="F:serine-type endopeptidase inhibitor activity"/>
    <property type="evidence" value="ECO:0007669"/>
    <property type="project" value="InterPro"/>
</dbReference>
<dbReference type="InterPro" id="IPR000215">
    <property type="entry name" value="Serpin_fam"/>
</dbReference>
<dbReference type="Proteomes" id="UP000196710">
    <property type="component" value="Chromosome"/>
</dbReference>
<dbReference type="InterPro" id="IPR042185">
    <property type="entry name" value="Serpin_sf_2"/>
</dbReference>
<dbReference type="RefSeq" id="WP_066538035.1">
    <property type="nucleotide sequence ID" value="NZ_CP021422.1"/>
</dbReference>
<evidence type="ECO:0000313" key="7">
    <source>
        <dbReference type="Proteomes" id="UP000596035"/>
    </source>
</evidence>
<gene>
    <name evidence="4" type="ORF">ADH66_17800</name>
    <name evidence="5" type="ORF">I5Q82_08200</name>
</gene>
<keyword evidence="6" id="KW-1185">Reference proteome</keyword>
<dbReference type="EMBL" id="CP065321">
    <property type="protein sequence ID" value="QQR31623.1"/>
    <property type="molecule type" value="Genomic_DNA"/>
</dbReference>
<reference evidence="5 7" key="3">
    <citation type="submission" date="2020-11" db="EMBL/GenBank/DDBJ databases">
        <title>Closed and high quality bacterial genomes of the OMM12 community.</title>
        <authorList>
            <person name="Marbouty M."/>
            <person name="Lamy-Besnier Q."/>
            <person name="Debarbieux L."/>
            <person name="Koszul R."/>
        </authorList>
    </citation>
    <scope>NUCLEOTIDE SEQUENCE [LARGE SCALE GENOMIC DNA]</scope>
    <source>
        <strain evidence="5 7">KB18</strain>
    </source>
</reference>
<accession>A0A1Z2XV78</accession>
<dbReference type="Gene3D" id="2.30.39.10">
    <property type="entry name" value="Alpha-1-antitrypsin, domain 1"/>
    <property type="match status" value="1"/>
</dbReference>
<dbReference type="PROSITE" id="PS00284">
    <property type="entry name" value="SERPIN"/>
    <property type="match status" value="1"/>
</dbReference>
<keyword evidence="2" id="KW-0472">Membrane</keyword>
<reference evidence="4" key="1">
    <citation type="journal article" date="2017" name="Genome Announc.">
        <title>High-Quality Whole-Genome Sequences of the Oligo-Mouse-Microbiota Bacterial Community.</title>
        <authorList>
            <person name="Garzetti D."/>
            <person name="Brugiroux S."/>
            <person name="Bunk B."/>
            <person name="Pukall R."/>
            <person name="McCoy K.D."/>
            <person name="Macpherson A.J."/>
            <person name="Stecher B."/>
        </authorList>
    </citation>
    <scope>NUCLEOTIDE SEQUENCE</scope>
    <source>
        <strain evidence="4">KB18</strain>
    </source>
</reference>
<feature type="domain" description="Serpin" evidence="3">
    <location>
        <begin position="134"/>
        <end position="492"/>
    </location>
</feature>
<dbReference type="KEGG" id="amur:ADH66_17800"/>
<name>A0A1Z2XV78_9FIRM</name>
<proteinExistence type="inferred from homology"/>
<dbReference type="Pfam" id="PF00079">
    <property type="entry name" value="Serpin"/>
    <property type="match status" value="1"/>
</dbReference>
<dbReference type="InterPro" id="IPR036186">
    <property type="entry name" value="Serpin_sf"/>
</dbReference>
<dbReference type="SUPFAM" id="SSF56574">
    <property type="entry name" value="Serpins"/>
    <property type="match status" value="1"/>
</dbReference>
<dbReference type="PANTHER" id="PTHR11461">
    <property type="entry name" value="SERINE PROTEASE INHIBITOR, SERPIN"/>
    <property type="match status" value="1"/>
</dbReference>
<evidence type="ECO:0000313" key="5">
    <source>
        <dbReference type="EMBL" id="QQR31623.1"/>
    </source>
</evidence>
<evidence type="ECO:0000259" key="3">
    <source>
        <dbReference type="SMART" id="SM00093"/>
    </source>
</evidence>
<comment type="similarity">
    <text evidence="1">Belongs to the serpin family.</text>
</comment>
<dbReference type="SMART" id="SM00093">
    <property type="entry name" value="SERPIN"/>
    <property type="match status" value="1"/>
</dbReference>
<protein>
    <recommendedName>
        <fullName evidence="3">Serpin domain-containing protein</fullName>
    </recommendedName>
</protein>
<sequence length="494" mass="55078">MRPEDLFNAVTDIRDDQIEFAKPARSRRRYLVPMAACLALALIALPFLSSPSPVVQPLYTGSAQLARAEYPGSSRAETAAETVEGPYAHDEVAGGKSSSCGYDDSGLWEKIEQGRREYFNRRDEYSRRLGGFWAESAETFLTADNEENLIFSPVSLYTVLGMSAELCEGGPQEEILDLLGSPDITDLRDSARRIWCASFARDDSTCLLANSLWLSNTVDYKQPVLDILAENYFADSFRGDMGSEEYDLMHLDWLKEKTEGYLDGRLPELETDTLMYLDSTIYYKARWYHEFSPSGNEEGTFHAAYMDQPCTFMNQSGQGEYYKGENFTATAKYMYGSQELLFVLPEEGASPNELLTDPEYKRFISAYLEDPAGWENKGYSTINLSVPKFDITSDMDMAPGLREMGVSGIFEGGSGSFAPIADQDFSFTGVKHACRVSLDEEGCEAASVMIAPVSGASAPPEEELDFRLDRPFLFMVIGNESLPIYMGVVNQITE</sequence>
<evidence type="ECO:0000313" key="4">
    <source>
        <dbReference type="EMBL" id="ASB42342.1"/>
    </source>
</evidence>
<dbReference type="PANTHER" id="PTHR11461:SF211">
    <property type="entry name" value="GH10112P-RELATED"/>
    <property type="match status" value="1"/>
</dbReference>
<organism evidence="5 7">
    <name type="scientific">Acutalibacter muris</name>
    <dbReference type="NCBI Taxonomy" id="1796620"/>
    <lineage>
        <taxon>Bacteria</taxon>
        <taxon>Bacillati</taxon>
        <taxon>Bacillota</taxon>
        <taxon>Clostridia</taxon>
        <taxon>Eubacteriales</taxon>
        <taxon>Acutalibacteraceae</taxon>
        <taxon>Acutalibacter</taxon>
    </lineage>
</organism>